<evidence type="ECO:0000313" key="2">
    <source>
        <dbReference type="EMBL" id="KAK7489224.1"/>
    </source>
</evidence>
<dbReference type="EMBL" id="JACVVK020000141">
    <property type="protein sequence ID" value="KAK7489224.1"/>
    <property type="molecule type" value="Genomic_DNA"/>
</dbReference>
<comment type="caution">
    <text evidence="2">The sequence shown here is derived from an EMBL/GenBank/DDBJ whole genome shotgun (WGS) entry which is preliminary data.</text>
</comment>
<evidence type="ECO:0000256" key="1">
    <source>
        <dbReference type="SAM" id="MobiDB-lite"/>
    </source>
</evidence>
<organism evidence="2 3">
    <name type="scientific">Batillaria attramentaria</name>
    <dbReference type="NCBI Taxonomy" id="370345"/>
    <lineage>
        <taxon>Eukaryota</taxon>
        <taxon>Metazoa</taxon>
        <taxon>Spiralia</taxon>
        <taxon>Lophotrochozoa</taxon>
        <taxon>Mollusca</taxon>
        <taxon>Gastropoda</taxon>
        <taxon>Caenogastropoda</taxon>
        <taxon>Sorbeoconcha</taxon>
        <taxon>Cerithioidea</taxon>
        <taxon>Batillariidae</taxon>
        <taxon>Batillaria</taxon>
    </lineage>
</organism>
<gene>
    <name evidence="2" type="ORF">BaRGS_00019602</name>
</gene>
<feature type="region of interest" description="Disordered" evidence="1">
    <location>
        <begin position="1"/>
        <end position="43"/>
    </location>
</feature>
<dbReference type="AlphaFoldDB" id="A0ABD0KQ03"/>
<accession>A0ABD0KQ03</accession>
<evidence type="ECO:0000313" key="3">
    <source>
        <dbReference type="Proteomes" id="UP001519460"/>
    </source>
</evidence>
<dbReference type="Proteomes" id="UP001519460">
    <property type="component" value="Unassembled WGS sequence"/>
</dbReference>
<feature type="region of interest" description="Disordered" evidence="1">
    <location>
        <begin position="58"/>
        <end position="141"/>
    </location>
</feature>
<sequence length="141" mass="15819">MNIATQNGMGIKPVPKQKASSGMGLKTQHGMGLKQTNGMGMSSDKNYFKFNEYQRKRQYFFGDRGKGNPNKKKPPPKPAPKPVEKEEKPKEVKQELPPIEPLPKLHGNSLGSMQRMLHMFSREPSPQPFTNGTDAARPADW</sequence>
<name>A0ABD0KQ03_9CAEN</name>
<feature type="compositionally biased region" description="Polar residues" evidence="1">
    <location>
        <begin position="34"/>
        <end position="43"/>
    </location>
</feature>
<feature type="compositionally biased region" description="Basic and acidic residues" evidence="1">
    <location>
        <begin position="82"/>
        <end position="94"/>
    </location>
</feature>
<proteinExistence type="predicted"/>
<protein>
    <submittedName>
        <fullName evidence="2">Uncharacterized protein</fullName>
    </submittedName>
</protein>
<reference evidence="2 3" key="1">
    <citation type="journal article" date="2023" name="Sci. Data">
        <title>Genome assembly of the Korean intertidal mud-creeper Batillaria attramentaria.</title>
        <authorList>
            <person name="Patra A.K."/>
            <person name="Ho P.T."/>
            <person name="Jun S."/>
            <person name="Lee S.J."/>
            <person name="Kim Y."/>
            <person name="Won Y.J."/>
        </authorList>
    </citation>
    <scope>NUCLEOTIDE SEQUENCE [LARGE SCALE GENOMIC DNA]</scope>
    <source>
        <strain evidence="2">Wonlab-2016</strain>
    </source>
</reference>
<keyword evidence="3" id="KW-1185">Reference proteome</keyword>